<reference evidence="1 2" key="1">
    <citation type="journal article" date="2006" name="Nature">
        <title>Global trends of whole-genome duplications revealed by the ciliate Paramecium tetraurelia.</title>
        <authorList>
            <consortium name="Genoscope"/>
            <person name="Aury J.-M."/>
            <person name="Jaillon O."/>
            <person name="Duret L."/>
            <person name="Noel B."/>
            <person name="Jubin C."/>
            <person name="Porcel B.M."/>
            <person name="Segurens B."/>
            <person name="Daubin V."/>
            <person name="Anthouard V."/>
            <person name="Aiach N."/>
            <person name="Arnaiz O."/>
            <person name="Billaut A."/>
            <person name="Beisson J."/>
            <person name="Blanc I."/>
            <person name="Bouhouche K."/>
            <person name="Camara F."/>
            <person name="Duharcourt S."/>
            <person name="Guigo R."/>
            <person name="Gogendeau D."/>
            <person name="Katinka M."/>
            <person name="Keller A.-M."/>
            <person name="Kissmehl R."/>
            <person name="Klotz C."/>
            <person name="Koll F."/>
            <person name="Le Moue A."/>
            <person name="Lepere C."/>
            <person name="Malinsky S."/>
            <person name="Nowacki M."/>
            <person name="Nowak J.K."/>
            <person name="Plattner H."/>
            <person name="Poulain J."/>
            <person name="Ruiz F."/>
            <person name="Serrano V."/>
            <person name="Zagulski M."/>
            <person name="Dessen P."/>
            <person name="Betermier M."/>
            <person name="Weissenbach J."/>
            <person name="Scarpelli C."/>
            <person name="Schachter V."/>
            <person name="Sperling L."/>
            <person name="Meyer E."/>
            <person name="Cohen J."/>
            <person name="Wincker P."/>
        </authorList>
    </citation>
    <scope>NUCLEOTIDE SEQUENCE [LARGE SCALE GENOMIC DNA]</scope>
    <source>
        <strain evidence="1 2">Stock d4-2</strain>
    </source>
</reference>
<dbReference type="RefSeq" id="XP_001427176.1">
    <property type="nucleotide sequence ID" value="XM_001427139.1"/>
</dbReference>
<dbReference type="HOGENOM" id="CLU_2965791_0_0_1"/>
<dbReference type="KEGG" id="ptm:GSPATT00030414001"/>
<gene>
    <name evidence="1" type="ORF">GSPATT00030414001</name>
</gene>
<dbReference type="Proteomes" id="UP000000600">
    <property type="component" value="Unassembled WGS sequence"/>
</dbReference>
<organism evidence="1 2">
    <name type="scientific">Paramecium tetraurelia</name>
    <dbReference type="NCBI Taxonomy" id="5888"/>
    <lineage>
        <taxon>Eukaryota</taxon>
        <taxon>Sar</taxon>
        <taxon>Alveolata</taxon>
        <taxon>Ciliophora</taxon>
        <taxon>Intramacronucleata</taxon>
        <taxon>Oligohymenophorea</taxon>
        <taxon>Peniculida</taxon>
        <taxon>Parameciidae</taxon>
        <taxon>Paramecium</taxon>
    </lineage>
</organism>
<name>A0BML1_PARTE</name>
<dbReference type="AlphaFoldDB" id="A0BML1"/>
<accession>A0BML1</accession>
<dbReference type="InParanoid" id="A0BML1"/>
<keyword evidence="2" id="KW-1185">Reference proteome</keyword>
<protein>
    <submittedName>
        <fullName evidence="1">Uncharacterized protein</fullName>
    </submittedName>
</protein>
<dbReference type="GeneID" id="5012960"/>
<sequence length="59" mass="6952">MKVEVYQSNLNIIQDSYLCSTKMLFHALIAILVHNQKEQSSKLSSKLEEPKQMLIQRRF</sequence>
<evidence type="ECO:0000313" key="1">
    <source>
        <dbReference type="EMBL" id="CAK59778.1"/>
    </source>
</evidence>
<evidence type="ECO:0000313" key="2">
    <source>
        <dbReference type="Proteomes" id="UP000000600"/>
    </source>
</evidence>
<dbReference type="EMBL" id="CT868004">
    <property type="protein sequence ID" value="CAK59778.1"/>
    <property type="molecule type" value="Genomic_DNA"/>
</dbReference>
<proteinExistence type="predicted"/>